<dbReference type="InterPro" id="IPR042092">
    <property type="entry name" value="PsdUridine_s_RsuA/RluB/E/F_cat"/>
</dbReference>
<dbReference type="GO" id="GO:0140098">
    <property type="term" value="F:catalytic activity, acting on RNA"/>
    <property type="evidence" value="ECO:0007669"/>
    <property type="project" value="UniProtKB-ARBA"/>
</dbReference>
<comment type="caution">
    <text evidence="5">The sequence shown here is derived from an EMBL/GenBank/DDBJ whole genome shotgun (WGS) entry which is preliminary data.</text>
</comment>
<dbReference type="OrthoDB" id="9807213at2"/>
<dbReference type="InterPro" id="IPR020103">
    <property type="entry name" value="PsdUridine_synth_cat_dom_sf"/>
</dbReference>
<dbReference type="InterPro" id="IPR006145">
    <property type="entry name" value="PsdUridine_synth_RsuA/RluA"/>
</dbReference>
<dbReference type="InterPro" id="IPR050343">
    <property type="entry name" value="RsuA_PseudoU_synthase"/>
</dbReference>
<gene>
    <name evidence="5" type="ORF">BSZ32_08860</name>
</gene>
<evidence type="ECO:0000256" key="3">
    <source>
        <dbReference type="RuleBase" id="RU003887"/>
    </source>
</evidence>
<dbReference type="PROSITE" id="PS01149">
    <property type="entry name" value="PSI_RSU"/>
    <property type="match status" value="1"/>
</dbReference>
<dbReference type="PANTHER" id="PTHR47683">
    <property type="entry name" value="PSEUDOURIDINE SYNTHASE FAMILY PROTEIN-RELATED"/>
    <property type="match status" value="1"/>
</dbReference>
<dbReference type="GO" id="GO:0001522">
    <property type="term" value="P:pseudouridine synthesis"/>
    <property type="evidence" value="ECO:0007669"/>
    <property type="project" value="InterPro"/>
</dbReference>
<keyword evidence="2 3" id="KW-0413">Isomerase</keyword>
<proteinExistence type="inferred from homology"/>
<evidence type="ECO:0000259" key="4">
    <source>
        <dbReference type="Pfam" id="PF00849"/>
    </source>
</evidence>
<dbReference type="InterPro" id="IPR020094">
    <property type="entry name" value="TruA/RsuA/RluB/E/F_N"/>
</dbReference>
<dbReference type="InterPro" id="IPR018496">
    <property type="entry name" value="PsdUridine_synth_RsuA/RluB_CS"/>
</dbReference>
<evidence type="ECO:0000313" key="5">
    <source>
        <dbReference type="EMBL" id="PQJ28601.1"/>
    </source>
</evidence>
<dbReference type="NCBIfam" id="TIGR00093">
    <property type="entry name" value="pseudouridine synthase"/>
    <property type="match status" value="1"/>
</dbReference>
<accession>A0A2S7U2D9</accession>
<dbReference type="GO" id="GO:0003723">
    <property type="term" value="F:RNA binding"/>
    <property type="evidence" value="ECO:0007669"/>
    <property type="project" value="InterPro"/>
</dbReference>
<organism evidence="5 6">
    <name type="scientific">Rubritalea profundi</name>
    <dbReference type="NCBI Taxonomy" id="1658618"/>
    <lineage>
        <taxon>Bacteria</taxon>
        <taxon>Pseudomonadati</taxon>
        <taxon>Verrucomicrobiota</taxon>
        <taxon>Verrucomicrobiia</taxon>
        <taxon>Verrucomicrobiales</taxon>
        <taxon>Rubritaleaceae</taxon>
        <taxon>Rubritalea</taxon>
    </lineage>
</organism>
<comment type="similarity">
    <text evidence="1 3">Belongs to the pseudouridine synthase RsuA family.</text>
</comment>
<dbReference type="GO" id="GO:0006364">
    <property type="term" value="P:rRNA processing"/>
    <property type="evidence" value="ECO:0007669"/>
    <property type="project" value="UniProtKB-ARBA"/>
</dbReference>
<name>A0A2S7U2D9_9BACT</name>
<dbReference type="Gene3D" id="3.30.70.1560">
    <property type="entry name" value="Alpha-L RNA-binding motif"/>
    <property type="match status" value="1"/>
</dbReference>
<feature type="domain" description="Pseudouridine synthase RsuA/RluA-like" evidence="4">
    <location>
        <begin position="2"/>
        <end position="150"/>
    </location>
</feature>
<dbReference type="Pfam" id="PF00849">
    <property type="entry name" value="PseudoU_synth_2"/>
    <property type="match status" value="1"/>
</dbReference>
<dbReference type="EMBL" id="MQWA01000001">
    <property type="protein sequence ID" value="PQJ28601.1"/>
    <property type="molecule type" value="Genomic_DNA"/>
</dbReference>
<dbReference type="Proteomes" id="UP000239907">
    <property type="component" value="Unassembled WGS sequence"/>
</dbReference>
<evidence type="ECO:0000256" key="2">
    <source>
        <dbReference type="ARBA" id="ARBA00023235"/>
    </source>
</evidence>
<dbReference type="SUPFAM" id="SSF55120">
    <property type="entry name" value="Pseudouridine synthase"/>
    <property type="match status" value="1"/>
</dbReference>
<dbReference type="RefSeq" id="WP_105043100.1">
    <property type="nucleotide sequence ID" value="NZ_MQWA01000001.1"/>
</dbReference>
<dbReference type="InterPro" id="IPR000748">
    <property type="entry name" value="PsdUridine_synth_RsuA/RluB/E/F"/>
</dbReference>
<dbReference type="EC" id="5.4.99.-" evidence="3"/>
<dbReference type="Gene3D" id="3.30.70.580">
    <property type="entry name" value="Pseudouridine synthase I, catalytic domain, N-terminal subdomain"/>
    <property type="match status" value="1"/>
</dbReference>
<protein>
    <recommendedName>
        <fullName evidence="3">Pseudouridine synthase</fullName>
        <ecNumber evidence="3">5.4.99.-</ecNumber>
    </recommendedName>
</protein>
<evidence type="ECO:0000313" key="6">
    <source>
        <dbReference type="Proteomes" id="UP000239907"/>
    </source>
</evidence>
<reference evidence="5 6" key="1">
    <citation type="submission" date="2016-12" db="EMBL/GenBank/DDBJ databases">
        <title>Study of bacterial adaptation to deep sea.</title>
        <authorList>
            <person name="Song J."/>
            <person name="Yoshizawa S."/>
            <person name="Kogure K."/>
        </authorList>
    </citation>
    <scope>NUCLEOTIDE SEQUENCE [LARGE SCALE GENOMIC DNA]</scope>
    <source>
        <strain evidence="5 6">SAORIC-165</strain>
    </source>
</reference>
<keyword evidence="6" id="KW-1185">Reference proteome</keyword>
<evidence type="ECO:0000256" key="1">
    <source>
        <dbReference type="ARBA" id="ARBA00008348"/>
    </source>
</evidence>
<dbReference type="PANTHER" id="PTHR47683:SF2">
    <property type="entry name" value="RNA-BINDING S4 DOMAIN-CONTAINING PROTEIN"/>
    <property type="match status" value="1"/>
</dbReference>
<dbReference type="GO" id="GO:0009982">
    <property type="term" value="F:pseudouridine synthase activity"/>
    <property type="evidence" value="ECO:0007669"/>
    <property type="project" value="InterPro"/>
</dbReference>
<sequence length="191" mass="21641">MIIILNKPYGVLSQFNQNPDYPDQKTLADLDLPPQTMPVGRLDMDSEGLLLLSDEKGFEESFIHPKHGHRRTYLVQVDGTPKHSVIEMLRSGGIEIRGHRTKKCRASLLKEVPNVLDRVPPVGAAQAERSAWLSMELTEGKNRQVRRMTAKVGFPTLRLIRQKIGNFEAADLKLGEWRVISESERAQLFES</sequence>
<dbReference type="AlphaFoldDB" id="A0A2S7U2D9"/>